<sequence length="578" mass="68332">MVWCKGWSLGLRDGLMSQKTRVFYKVEDIATYLVEYVKCWDDWEVDRYGNANLVIMEYLVNISKRRAFWSLNEDILKITILKTNTSYPSRKIRRIRACTHQRPQRNKAQYAVSKEGQYAVLEIWNEYKILTDIKRGPYSKKSLIRHIQSLDTPMDDPNMTMDEYIKLEEEKARRRGRVFNWQTATYWKIRVGDDLHELSSVEAEFPAIIINDVFTPHDALQCKSQVSTPVNDEIDFRISFDESDDEDYTIICDKNLFSYKMIFVNDLKTDSKNDKKVLPSIPSPEPTTSYIDDLDFFKDFEKEFPAIVYNDAQRSKSDLLTERTLNPQHIDKFNLNNETSLPEYDEEEQNILYFNDLFPFNVIHPNDLKSDEDNDNNEINIIQSSKGNEIIHRSNMLMDTSCDKIDNIFNEESFVLELNMNIVTWIYLFNGMLLCFIMNLYVPFGILFDPKRYYKDGDCAIMLWRPRYHGLEYTNRDIFEFEEMLERIYGHEIHRVQVVDFQGMPRLMTDDLFTRMRMEHRDNASVVVFTSQAWGRLFGTRGPLVWELILEFLSTLRLGEALGLHTEEEMESPGIARY</sequence>
<evidence type="ECO:0000313" key="2">
    <source>
        <dbReference type="EMBL" id="GJT90417.1"/>
    </source>
</evidence>
<comment type="caution">
    <text evidence="2">The sequence shown here is derived from an EMBL/GenBank/DDBJ whole genome shotgun (WGS) entry which is preliminary data.</text>
</comment>
<feature type="transmembrane region" description="Helical" evidence="1">
    <location>
        <begin position="425"/>
        <end position="448"/>
    </location>
</feature>
<keyword evidence="1" id="KW-1133">Transmembrane helix</keyword>
<accession>A0ABQ5HT16</accession>
<protein>
    <submittedName>
        <fullName evidence="2">Uncharacterized protein</fullName>
    </submittedName>
</protein>
<name>A0ABQ5HT16_9ASTR</name>
<keyword evidence="1" id="KW-0812">Transmembrane</keyword>
<evidence type="ECO:0000313" key="3">
    <source>
        <dbReference type="Proteomes" id="UP001151760"/>
    </source>
</evidence>
<dbReference type="EMBL" id="BQNB010019918">
    <property type="protein sequence ID" value="GJT90417.1"/>
    <property type="molecule type" value="Genomic_DNA"/>
</dbReference>
<dbReference type="Proteomes" id="UP001151760">
    <property type="component" value="Unassembled WGS sequence"/>
</dbReference>
<keyword evidence="3" id="KW-1185">Reference proteome</keyword>
<reference evidence="2" key="2">
    <citation type="submission" date="2022-01" db="EMBL/GenBank/DDBJ databases">
        <authorList>
            <person name="Yamashiro T."/>
            <person name="Shiraishi A."/>
            <person name="Satake H."/>
            <person name="Nakayama K."/>
        </authorList>
    </citation>
    <scope>NUCLEOTIDE SEQUENCE</scope>
</reference>
<evidence type="ECO:0000256" key="1">
    <source>
        <dbReference type="SAM" id="Phobius"/>
    </source>
</evidence>
<reference evidence="2" key="1">
    <citation type="journal article" date="2022" name="Int. J. Mol. Sci.">
        <title>Draft Genome of Tanacetum Coccineum: Genomic Comparison of Closely Related Tanacetum-Family Plants.</title>
        <authorList>
            <person name="Yamashiro T."/>
            <person name="Shiraishi A."/>
            <person name="Nakayama K."/>
            <person name="Satake H."/>
        </authorList>
    </citation>
    <scope>NUCLEOTIDE SEQUENCE</scope>
</reference>
<gene>
    <name evidence="2" type="ORF">Tco_1079262</name>
</gene>
<proteinExistence type="predicted"/>
<keyword evidence="1" id="KW-0472">Membrane</keyword>
<organism evidence="2 3">
    <name type="scientific">Tanacetum coccineum</name>
    <dbReference type="NCBI Taxonomy" id="301880"/>
    <lineage>
        <taxon>Eukaryota</taxon>
        <taxon>Viridiplantae</taxon>
        <taxon>Streptophyta</taxon>
        <taxon>Embryophyta</taxon>
        <taxon>Tracheophyta</taxon>
        <taxon>Spermatophyta</taxon>
        <taxon>Magnoliopsida</taxon>
        <taxon>eudicotyledons</taxon>
        <taxon>Gunneridae</taxon>
        <taxon>Pentapetalae</taxon>
        <taxon>asterids</taxon>
        <taxon>campanulids</taxon>
        <taxon>Asterales</taxon>
        <taxon>Asteraceae</taxon>
        <taxon>Asteroideae</taxon>
        <taxon>Anthemideae</taxon>
        <taxon>Anthemidinae</taxon>
        <taxon>Tanacetum</taxon>
    </lineage>
</organism>